<dbReference type="PROSITE" id="PS00211">
    <property type="entry name" value="ABC_TRANSPORTER_1"/>
    <property type="match status" value="1"/>
</dbReference>
<evidence type="ECO:0000256" key="2">
    <source>
        <dbReference type="ARBA" id="ARBA00022448"/>
    </source>
</evidence>
<evidence type="ECO:0000313" key="10">
    <source>
        <dbReference type="Proteomes" id="UP000611500"/>
    </source>
</evidence>
<dbReference type="GO" id="GO:0016887">
    <property type="term" value="F:ATP hydrolysis activity"/>
    <property type="evidence" value="ECO:0007669"/>
    <property type="project" value="InterPro"/>
</dbReference>
<evidence type="ECO:0000256" key="4">
    <source>
        <dbReference type="ARBA" id="ARBA00022741"/>
    </source>
</evidence>
<keyword evidence="4" id="KW-0547">Nucleotide-binding</keyword>
<evidence type="ECO:0000256" key="6">
    <source>
        <dbReference type="ARBA" id="ARBA00022967"/>
    </source>
</evidence>
<evidence type="ECO:0000259" key="8">
    <source>
        <dbReference type="PROSITE" id="PS50893"/>
    </source>
</evidence>
<evidence type="ECO:0000256" key="3">
    <source>
        <dbReference type="ARBA" id="ARBA00022475"/>
    </source>
</evidence>
<reference evidence="9" key="2">
    <citation type="submission" date="2020-09" db="EMBL/GenBank/DDBJ databases">
        <authorList>
            <person name="Sun Q."/>
            <person name="Zhou Y."/>
        </authorList>
    </citation>
    <scope>NUCLEOTIDE SEQUENCE</scope>
    <source>
        <strain evidence="9">CGMCC 1.7081</strain>
    </source>
</reference>
<gene>
    <name evidence="9" type="ORF">GCM10010961_42250</name>
</gene>
<dbReference type="PANTHER" id="PTHR43875:SF15">
    <property type="entry name" value="TREHALOSE IMPORT ATP-BINDING PROTEIN SUGC"/>
    <property type="match status" value="1"/>
</dbReference>
<dbReference type="PROSITE" id="PS50893">
    <property type="entry name" value="ABC_TRANSPORTER_2"/>
    <property type="match status" value="1"/>
</dbReference>
<dbReference type="Pfam" id="PF08402">
    <property type="entry name" value="TOBE_2"/>
    <property type="match status" value="1"/>
</dbReference>
<dbReference type="FunFam" id="3.40.50.300:FF:000042">
    <property type="entry name" value="Maltose/maltodextrin ABC transporter, ATP-binding protein"/>
    <property type="match status" value="1"/>
</dbReference>
<comment type="similarity">
    <text evidence="1">Belongs to the ABC transporter superfamily.</text>
</comment>
<dbReference type="AlphaFoldDB" id="A0A8J3H9R9"/>
<dbReference type="Gene3D" id="2.40.50.100">
    <property type="match status" value="1"/>
</dbReference>
<dbReference type="Gene3D" id="3.40.50.300">
    <property type="entry name" value="P-loop containing nucleotide triphosphate hydrolases"/>
    <property type="match status" value="1"/>
</dbReference>
<dbReference type="Pfam" id="PF00005">
    <property type="entry name" value="ABC_tran"/>
    <property type="match status" value="1"/>
</dbReference>
<evidence type="ECO:0000313" key="9">
    <source>
        <dbReference type="EMBL" id="GHH04044.1"/>
    </source>
</evidence>
<organism evidence="9 10">
    <name type="scientific">Pseudodonghicola xiamenensis</name>
    <dbReference type="NCBI Taxonomy" id="337702"/>
    <lineage>
        <taxon>Bacteria</taxon>
        <taxon>Pseudomonadati</taxon>
        <taxon>Pseudomonadota</taxon>
        <taxon>Alphaproteobacteria</taxon>
        <taxon>Rhodobacterales</taxon>
        <taxon>Paracoccaceae</taxon>
        <taxon>Pseudodonghicola</taxon>
    </lineage>
</organism>
<keyword evidence="2" id="KW-0813">Transport</keyword>
<proteinExistence type="inferred from homology"/>
<keyword evidence="3" id="KW-1003">Cell membrane</keyword>
<evidence type="ECO:0000256" key="7">
    <source>
        <dbReference type="ARBA" id="ARBA00023136"/>
    </source>
</evidence>
<comment type="caution">
    <text evidence="9">The sequence shown here is derived from an EMBL/GenBank/DDBJ whole genome shotgun (WGS) entry which is preliminary data.</text>
</comment>
<dbReference type="InterPro" id="IPR047641">
    <property type="entry name" value="ABC_transpr_MalK/UgpC-like"/>
</dbReference>
<dbReference type="RefSeq" id="WP_028095346.1">
    <property type="nucleotide sequence ID" value="NZ_BNAP01000040.1"/>
</dbReference>
<protein>
    <submittedName>
        <fullName evidence="9">Sugar ABC transporter ATP-binding protein</fullName>
    </submittedName>
</protein>
<reference evidence="9" key="1">
    <citation type="journal article" date="2014" name="Int. J. Syst. Evol. Microbiol.">
        <title>Complete genome sequence of Corynebacterium casei LMG S-19264T (=DSM 44701T), isolated from a smear-ripened cheese.</title>
        <authorList>
            <consortium name="US DOE Joint Genome Institute (JGI-PGF)"/>
            <person name="Walter F."/>
            <person name="Albersmeier A."/>
            <person name="Kalinowski J."/>
            <person name="Ruckert C."/>
        </authorList>
    </citation>
    <scope>NUCLEOTIDE SEQUENCE</scope>
    <source>
        <strain evidence="9">CGMCC 1.7081</strain>
    </source>
</reference>
<dbReference type="InterPro" id="IPR003439">
    <property type="entry name" value="ABC_transporter-like_ATP-bd"/>
</dbReference>
<dbReference type="InterPro" id="IPR017871">
    <property type="entry name" value="ABC_transporter-like_CS"/>
</dbReference>
<dbReference type="Proteomes" id="UP000611500">
    <property type="component" value="Unassembled WGS sequence"/>
</dbReference>
<dbReference type="SUPFAM" id="SSF52540">
    <property type="entry name" value="P-loop containing nucleoside triphosphate hydrolases"/>
    <property type="match status" value="1"/>
</dbReference>
<dbReference type="GO" id="GO:0055052">
    <property type="term" value="C:ATP-binding cassette (ABC) transporter complex, substrate-binding subunit-containing"/>
    <property type="evidence" value="ECO:0007669"/>
    <property type="project" value="TreeGrafter"/>
</dbReference>
<dbReference type="SUPFAM" id="SSF50331">
    <property type="entry name" value="MOP-like"/>
    <property type="match status" value="1"/>
</dbReference>
<dbReference type="GO" id="GO:0005524">
    <property type="term" value="F:ATP binding"/>
    <property type="evidence" value="ECO:0007669"/>
    <property type="project" value="UniProtKB-KW"/>
</dbReference>
<accession>A0A8J3H9R9</accession>
<name>A0A8J3H9R9_9RHOB</name>
<keyword evidence="7" id="KW-0472">Membrane</keyword>
<dbReference type="InterPro" id="IPR013611">
    <property type="entry name" value="Transp-assoc_OB_typ2"/>
</dbReference>
<dbReference type="EMBL" id="BNAP01000040">
    <property type="protein sequence ID" value="GHH04044.1"/>
    <property type="molecule type" value="Genomic_DNA"/>
</dbReference>
<dbReference type="SMART" id="SM00382">
    <property type="entry name" value="AAA"/>
    <property type="match status" value="1"/>
</dbReference>
<sequence>MPETPFVEVRDVWRQWDARGGVCGISLSVKRGEFVSILGPSGCGKSTLLRLLAGLDTPQSGQILIDGRDVTQATPSERGLSMVFQSYALFPHLTVRENILFGMKVRRVASDEQKRRLAEAVAMTGLDGLEDRKPRALSGGQRQRVALARAVVAGHPLCLMDEPLSNLDAKLRNSVRRDIKALQKRLGLTVIYVTHDQSEAMSLSDKVVLLKAGAVQQAGPPEQLYDRPATPFVAEFIGDPPMALIAGEAVGLGAGSQVGIRLQGIGSAPEPEADLIAQVETCEFLGSETHVVLSHPQARGLGLILPGRHRLTEGMTMGLRLPQEHRVLFTASGGEEHP</sequence>
<keyword evidence="10" id="KW-1185">Reference proteome</keyword>
<evidence type="ECO:0000256" key="5">
    <source>
        <dbReference type="ARBA" id="ARBA00022840"/>
    </source>
</evidence>
<dbReference type="GO" id="GO:0140359">
    <property type="term" value="F:ABC-type transporter activity"/>
    <property type="evidence" value="ECO:0007669"/>
    <property type="project" value="UniProtKB-ARBA"/>
</dbReference>
<keyword evidence="5 9" id="KW-0067">ATP-binding</keyword>
<evidence type="ECO:0000256" key="1">
    <source>
        <dbReference type="ARBA" id="ARBA00005417"/>
    </source>
</evidence>
<feature type="domain" description="ABC transporter" evidence="8">
    <location>
        <begin position="7"/>
        <end position="237"/>
    </location>
</feature>
<dbReference type="InterPro" id="IPR027417">
    <property type="entry name" value="P-loop_NTPase"/>
</dbReference>
<dbReference type="PANTHER" id="PTHR43875">
    <property type="entry name" value="MALTODEXTRIN IMPORT ATP-BINDING PROTEIN MSMX"/>
    <property type="match status" value="1"/>
</dbReference>
<dbReference type="InterPro" id="IPR008995">
    <property type="entry name" value="Mo/tungstate-bd_C_term_dom"/>
</dbReference>
<dbReference type="InterPro" id="IPR003593">
    <property type="entry name" value="AAA+_ATPase"/>
</dbReference>
<keyword evidence="6" id="KW-1278">Translocase</keyword>